<accession>A0A835CSN6</accession>
<gene>
    <name evidence="2" type="ORF">HCN44_001773</name>
</gene>
<organism evidence="2 3">
    <name type="scientific">Aphidius gifuensis</name>
    <name type="common">Parasitoid wasp</name>
    <dbReference type="NCBI Taxonomy" id="684658"/>
    <lineage>
        <taxon>Eukaryota</taxon>
        <taxon>Metazoa</taxon>
        <taxon>Ecdysozoa</taxon>
        <taxon>Arthropoda</taxon>
        <taxon>Hexapoda</taxon>
        <taxon>Insecta</taxon>
        <taxon>Pterygota</taxon>
        <taxon>Neoptera</taxon>
        <taxon>Endopterygota</taxon>
        <taxon>Hymenoptera</taxon>
        <taxon>Apocrita</taxon>
        <taxon>Ichneumonoidea</taxon>
        <taxon>Braconidae</taxon>
        <taxon>Aphidiinae</taxon>
        <taxon>Aphidius</taxon>
    </lineage>
</organism>
<dbReference type="AlphaFoldDB" id="A0A835CSN6"/>
<dbReference type="Proteomes" id="UP000639338">
    <property type="component" value="Unassembled WGS sequence"/>
</dbReference>
<keyword evidence="1" id="KW-0472">Membrane</keyword>
<dbReference type="EMBL" id="JACMRX010000003">
    <property type="protein sequence ID" value="KAF7992448.1"/>
    <property type="molecule type" value="Genomic_DNA"/>
</dbReference>
<evidence type="ECO:0000313" key="2">
    <source>
        <dbReference type="EMBL" id="KAF7992448.1"/>
    </source>
</evidence>
<keyword evidence="3" id="KW-1185">Reference proteome</keyword>
<feature type="transmembrane region" description="Helical" evidence="1">
    <location>
        <begin position="66"/>
        <end position="89"/>
    </location>
</feature>
<evidence type="ECO:0000313" key="3">
    <source>
        <dbReference type="Proteomes" id="UP000639338"/>
    </source>
</evidence>
<reference evidence="2 3" key="1">
    <citation type="submission" date="2020-08" db="EMBL/GenBank/DDBJ databases">
        <title>Aphidius gifuensis genome sequencing and assembly.</title>
        <authorList>
            <person name="Du Z."/>
        </authorList>
    </citation>
    <scope>NUCLEOTIDE SEQUENCE [LARGE SCALE GENOMIC DNA]</scope>
    <source>
        <strain evidence="2">YNYX2018</strain>
        <tissue evidence="2">Adults</tissue>
    </source>
</reference>
<keyword evidence="1" id="KW-1133">Transmembrane helix</keyword>
<proteinExistence type="predicted"/>
<dbReference type="Gene3D" id="1.10.287.1490">
    <property type="match status" value="1"/>
</dbReference>
<keyword evidence="1" id="KW-0812">Transmembrane</keyword>
<protein>
    <submittedName>
        <fullName evidence="2">Uncharacterized protein</fullName>
    </submittedName>
</protein>
<dbReference type="OrthoDB" id="10009315at2759"/>
<name>A0A835CSN6_APHGI</name>
<evidence type="ECO:0000256" key="1">
    <source>
        <dbReference type="SAM" id="Phobius"/>
    </source>
</evidence>
<sequence>MENKYNAKETINLLDLLSESDSDLSDIIEIQKKKKVKRRQKFVNERVKKNNNTCNCIKSQTKIITLWFATLFIIFWLIALSWLAIILYGEIGKMDTTIKTVIAGSDGVQDTLQKCHSLSKELQNNQTFLYTQLADVKLQIANFTTQLSSLQPELHQVQELLNRAPELTNVPKDLNNILNSVATFGSKIEDLKSTADGLKIVDQKLQDAQNIIQNNITEIKTSLTELSHITRGPELLTNASKIKTDELSQAISKLQIDLTNITETLTKKLTWLQNDRENDKKKLDSMMDNNLNVTVTLESLRGQCAKISEHEKLLNATIMTVNDQVKNIHTLDLNARINKMEQNYSHLKNTTDVILNSINDINNNSKVSGQGQTTRNTTQS</sequence>
<comment type="caution">
    <text evidence="2">The sequence shown here is derived from an EMBL/GenBank/DDBJ whole genome shotgun (WGS) entry which is preliminary data.</text>
</comment>